<dbReference type="GO" id="GO:0005829">
    <property type="term" value="C:cytosol"/>
    <property type="evidence" value="ECO:0007669"/>
    <property type="project" value="TreeGrafter"/>
</dbReference>
<dbReference type="Pfam" id="PF23195">
    <property type="entry name" value="UBQLN1"/>
    <property type="match status" value="1"/>
</dbReference>
<dbReference type="SMART" id="SM00727">
    <property type="entry name" value="STI1"/>
    <property type="match status" value="2"/>
</dbReference>
<dbReference type="SUPFAM" id="SSF54236">
    <property type="entry name" value="Ubiquitin-like"/>
    <property type="match status" value="1"/>
</dbReference>
<dbReference type="InterPro" id="IPR029071">
    <property type="entry name" value="Ubiquitin-like_domsf"/>
</dbReference>
<dbReference type="GO" id="GO:0031593">
    <property type="term" value="F:polyubiquitin modification-dependent protein binding"/>
    <property type="evidence" value="ECO:0007669"/>
    <property type="project" value="TreeGrafter"/>
</dbReference>
<dbReference type="Gene3D" id="1.10.8.10">
    <property type="entry name" value="DNA helicase RuvA subunit, C-terminal domain"/>
    <property type="match status" value="1"/>
</dbReference>
<dbReference type="InterPro" id="IPR009060">
    <property type="entry name" value="UBA-like_sf"/>
</dbReference>
<dbReference type="CTD" id="143630"/>
<feature type="compositionally biased region" description="Basic and acidic residues" evidence="1">
    <location>
        <begin position="116"/>
        <end position="127"/>
    </location>
</feature>
<dbReference type="PANTHER" id="PTHR10677">
    <property type="entry name" value="UBIQUILIN"/>
    <property type="match status" value="1"/>
</dbReference>
<dbReference type="RefSeq" id="XP_006870394.1">
    <property type="nucleotide sequence ID" value="XM_006870332.1"/>
</dbReference>
<sequence length="606" mass="67753">MPHVTARTLRMAPSGCPMNLLSDKNISSNVTRVTVKTSGKQQDFMVADDTLVRQFKEKLSAHFKCEMDQLVLVFMGRLLRDHDTLSQRGILDGHTIYLVIKSKHGPQSVTHSFRKLPCDEPDKRDGTIKGNSIGLHQPASMSQTPLEPPFFVKPEMSKVNIQNLEVDSPGHMAQMLDNPSIQQLLSNMNLMRQFISELPEMQQLMQQNPEVSQILDNSEILWQTLELARNLAVIQEIMQIQQPSQSLEHSQNPQLHLGLETIPSEDNVLSQSHAGFSDQIPNNLHDIFGNNLSKVLLPGKVPEHVQSPPSSPPSQEQRDPLPQLPTTRVIYTSSCGLSSANTTPSRMNHTAKVNAATASTKDRSHKCAIQQPVEVPALPSMITQQEQTESKDDISLSDSDQRLEDDLQLLDEQTNSQITRNVMQLLMSDPCLAAHMMLFMSMPQLSEQWRQHMSTFLQQTQLSDLLVTLANPKALQAILQIEQGLQLLATETPVLLPWVAPYLWGLGWLPGPSCNFSDMAPWSWDVPDMIDPKGPEFCHKSEAVLQMLHSEDSAHSLQAPEIRFSRQMESLQAMGFGNHHANLQALIATEGDTSAALWKLKRSQGF</sequence>
<dbReference type="InterPro" id="IPR015496">
    <property type="entry name" value="Ubiquilin"/>
</dbReference>
<gene>
    <name evidence="4" type="primary">UBQLNL</name>
</gene>
<dbReference type="SMART" id="SM00213">
    <property type="entry name" value="UBQ"/>
    <property type="match status" value="1"/>
</dbReference>
<protein>
    <submittedName>
        <fullName evidence="4">Ubiquilin-like protein</fullName>
    </submittedName>
</protein>
<feature type="region of interest" description="Disordered" evidence="1">
    <location>
        <begin position="110"/>
        <end position="143"/>
    </location>
</feature>
<dbReference type="Gene3D" id="3.10.20.90">
    <property type="entry name" value="Phosphatidylinositol 3-kinase Catalytic Subunit, Chain A, domain 1"/>
    <property type="match status" value="1"/>
</dbReference>
<evidence type="ECO:0000256" key="1">
    <source>
        <dbReference type="SAM" id="MobiDB-lite"/>
    </source>
</evidence>
<evidence type="ECO:0000313" key="3">
    <source>
        <dbReference type="Proteomes" id="UP000504623"/>
    </source>
</evidence>
<dbReference type="PANTHER" id="PTHR10677:SF9">
    <property type="entry name" value="UBIQUILIN-LIKE PROTEIN"/>
    <property type="match status" value="1"/>
</dbReference>
<dbReference type="AlphaFoldDB" id="A0A9B0U119"/>
<dbReference type="Proteomes" id="UP000504623">
    <property type="component" value="Unplaced"/>
</dbReference>
<organism evidence="3 4">
    <name type="scientific">Chrysochloris asiatica</name>
    <name type="common">Cape golden mole</name>
    <dbReference type="NCBI Taxonomy" id="185453"/>
    <lineage>
        <taxon>Eukaryota</taxon>
        <taxon>Metazoa</taxon>
        <taxon>Chordata</taxon>
        <taxon>Craniata</taxon>
        <taxon>Vertebrata</taxon>
        <taxon>Euteleostomi</taxon>
        <taxon>Mammalia</taxon>
        <taxon>Eutheria</taxon>
        <taxon>Afrotheria</taxon>
        <taxon>Chrysochloridae</taxon>
        <taxon>Chrysochlorinae</taxon>
        <taxon>Chrysochloris</taxon>
    </lineage>
</organism>
<dbReference type="InterPro" id="IPR000626">
    <property type="entry name" value="Ubiquitin-like_dom"/>
</dbReference>
<feature type="region of interest" description="Disordered" evidence="1">
    <location>
        <begin position="300"/>
        <end position="321"/>
    </location>
</feature>
<dbReference type="FunFam" id="1.10.260.100:FF:000001">
    <property type="entry name" value="Ubiquilin 1"/>
    <property type="match status" value="1"/>
</dbReference>
<dbReference type="OrthoDB" id="267397at2759"/>
<reference evidence="4" key="1">
    <citation type="submission" date="2025-08" db="UniProtKB">
        <authorList>
            <consortium name="RefSeq"/>
        </authorList>
    </citation>
    <scope>IDENTIFICATION</scope>
    <source>
        <tissue evidence="4">Spleen</tissue>
    </source>
</reference>
<dbReference type="GO" id="GO:0006511">
    <property type="term" value="P:ubiquitin-dependent protein catabolic process"/>
    <property type="evidence" value="ECO:0007669"/>
    <property type="project" value="TreeGrafter"/>
</dbReference>
<evidence type="ECO:0000313" key="4">
    <source>
        <dbReference type="RefSeq" id="XP_006870394.1"/>
    </source>
</evidence>
<feature type="domain" description="Ubiquitin-like" evidence="2">
    <location>
        <begin position="31"/>
        <end position="105"/>
    </location>
</feature>
<keyword evidence="3" id="KW-1185">Reference proteome</keyword>
<dbReference type="SUPFAM" id="SSF46934">
    <property type="entry name" value="UBA-like"/>
    <property type="match status" value="1"/>
</dbReference>
<dbReference type="Pfam" id="PF00240">
    <property type="entry name" value="ubiquitin"/>
    <property type="match status" value="1"/>
</dbReference>
<dbReference type="InterPro" id="IPR006636">
    <property type="entry name" value="STI1_HS-bd"/>
</dbReference>
<proteinExistence type="predicted"/>
<dbReference type="FunFam" id="3.10.20.90:FF:000095">
    <property type="entry name" value="Ubiquilin 4"/>
    <property type="match status" value="1"/>
</dbReference>
<dbReference type="PROSITE" id="PS50053">
    <property type="entry name" value="UBIQUITIN_2"/>
    <property type="match status" value="1"/>
</dbReference>
<evidence type="ECO:0000259" key="2">
    <source>
        <dbReference type="PROSITE" id="PS50053"/>
    </source>
</evidence>
<dbReference type="GeneID" id="102840748"/>
<name>A0A9B0U119_CHRAS</name>
<accession>A0A9B0U119</accession>